<keyword evidence="2" id="KW-1185">Reference proteome</keyword>
<dbReference type="EMBL" id="BSPB01000032">
    <property type="protein sequence ID" value="GLS15709.1"/>
    <property type="molecule type" value="Genomic_DNA"/>
</dbReference>
<protein>
    <recommendedName>
        <fullName evidence="3">HTH arsR-type domain-containing protein</fullName>
    </recommendedName>
</protein>
<dbReference type="InterPro" id="IPR036390">
    <property type="entry name" value="WH_DNA-bd_sf"/>
</dbReference>
<accession>A0ABQ6C7C4</accession>
<sequence>MEGQHDVFESAARCFSGLGEPTRLRLLVLHVRGAQACCVHHAMRATGMAQAHVSRLRA</sequence>
<dbReference type="Proteomes" id="UP001156903">
    <property type="component" value="Unassembled WGS sequence"/>
</dbReference>
<organism evidence="1 2">
    <name type="scientific">Hydrogenophaga electricum</name>
    <dbReference type="NCBI Taxonomy" id="1230953"/>
    <lineage>
        <taxon>Bacteria</taxon>
        <taxon>Pseudomonadati</taxon>
        <taxon>Pseudomonadota</taxon>
        <taxon>Betaproteobacteria</taxon>
        <taxon>Burkholderiales</taxon>
        <taxon>Comamonadaceae</taxon>
        <taxon>Hydrogenophaga</taxon>
    </lineage>
</organism>
<dbReference type="Gene3D" id="1.10.10.10">
    <property type="entry name" value="Winged helix-like DNA-binding domain superfamily/Winged helix DNA-binding domain"/>
    <property type="match status" value="1"/>
</dbReference>
<name>A0ABQ6C7C4_9BURK</name>
<dbReference type="SUPFAM" id="SSF46785">
    <property type="entry name" value="Winged helix' DNA-binding domain"/>
    <property type="match status" value="1"/>
</dbReference>
<proteinExistence type="predicted"/>
<evidence type="ECO:0000313" key="1">
    <source>
        <dbReference type="EMBL" id="GLS15709.1"/>
    </source>
</evidence>
<evidence type="ECO:0000313" key="2">
    <source>
        <dbReference type="Proteomes" id="UP001156903"/>
    </source>
</evidence>
<reference evidence="2" key="1">
    <citation type="journal article" date="2019" name="Int. J. Syst. Evol. Microbiol.">
        <title>The Global Catalogue of Microorganisms (GCM) 10K type strain sequencing project: providing services to taxonomists for standard genome sequencing and annotation.</title>
        <authorList>
            <consortium name="The Broad Institute Genomics Platform"/>
            <consortium name="The Broad Institute Genome Sequencing Center for Infectious Disease"/>
            <person name="Wu L."/>
            <person name="Ma J."/>
        </authorList>
    </citation>
    <scope>NUCLEOTIDE SEQUENCE [LARGE SCALE GENOMIC DNA]</scope>
    <source>
        <strain evidence="2">NBRC 109341</strain>
    </source>
</reference>
<dbReference type="InterPro" id="IPR036388">
    <property type="entry name" value="WH-like_DNA-bd_sf"/>
</dbReference>
<evidence type="ECO:0008006" key="3">
    <source>
        <dbReference type="Google" id="ProtNLM"/>
    </source>
</evidence>
<comment type="caution">
    <text evidence="1">The sequence shown here is derived from an EMBL/GenBank/DDBJ whole genome shotgun (WGS) entry which is preliminary data.</text>
</comment>
<gene>
    <name evidence="1" type="ORF">GCM10007935_31460</name>
</gene>
<dbReference type="RefSeq" id="WP_284308552.1">
    <property type="nucleotide sequence ID" value="NZ_BSPB01000032.1"/>
</dbReference>